<dbReference type="InterPro" id="IPR001214">
    <property type="entry name" value="SET_dom"/>
</dbReference>
<dbReference type="VEuPathDB" id="FungiDB:SeMB42_g04702"/>
<feature type="domain" description="SET" evidence="1">
    <location>
        <begin position="5"/>
        <end position="105"/>
    </location>
</feature>
<evidence type="ECO:0000313" key="5">
    <source>
        <dbReference type="Proteomes" id="UP000320475"/>
    </source>
</evidence>
<dbReference type="AlphaFoldDB" id="A0A507CWI1"/>
<evidence type="ECO:0000259" key="1">
    <source>
        <dbReference type="PROSITE" id="PS50280"/>
    </source>
</evidence>
<dbReference type="InterPro" id="IPR046341">
    <property type="entry name" value="SET_dom_sf"/>
</dbReference>
<dbReference type="Proteomes" id="UP000317494">
    <property type="component" value="Unassembled WGS sequence"/>
</dbReference>
<name>A0A507CWI1_9FUNG</name>
<dbReference type="PANTHER" id="PTHR12350">
    <property type="entry name" value="HISTONE-LYSINE N-METHYLTRANSFERASE-RELATED"/>
    <property type="match status" value="1"/>
</dbReference>
<dbReference type="STRING" id="286115.A0A507CWI1"/>
<dbReference type="SUPFAM" id="SSF82199">
    <property type="entry name" value="SET domain"/>
    <property type="match status" value="1"/>
</dbReference>
<protein>
    <recommendedName>
        <fullName evidence="1">SET domain-containing protein</fullName>
    </recommendedName>
</protein>
<evidence type="ECO:0000313" key="4">
    <source>
        <dbReference type="Proteomes" id="UP000317494"/>
    </source>
</evidence>
<reference evidence="4 5" key="1">
    <citation type="journal article" date="2019" name="Sci. Rep.">
        <title>Comparative genomics of chytrid fungi reveal insights into the obligate biotrophic and pathogenic lifestyle of Synchytrium endobioticum.</title>
        <authorList>
            <person name="van de Vossenberg B.T.L.H."/>
            <person name="Warris S."/>
            <person name="Nguyen H.D.T."/>
            <person name="van Gent-Pelzer M.P.E."/>
            <person name="Joly D.L."/>
            <person name="van de Geest H.C."/>
            <person name="Bonants P.J.M."/>
            <person name="Smith D.S."/>
            <person name="Levesque C.A."/>
            <person name="van der Lee T.A.J."/>
        </authorList>
    </citation>
    <scope>NUCLEOTIDE SEQUENCE [LARGE SCALE GENOMIC DNA]</scope>
    <source>
        <strain evidence="3 5">LEV6574</strain>
        <strain evidence="2 4">MB42</strain>
    </source>
</reference>
<dbReference type="InterPro" id="IPR053201">
    <property type="entry name" value="Flavunoidine_N-MTase"/>
</dbReference>
<organism evidence="2 4">
    <name type="scientific">Synchytrium endobioticum</name>
    <dbReference type="NCBI Taxonomy" id="286115"/>
    <lineage>
        <taxon>Eukaryota</taxon>
        <taxon>Fungi</taxon>
        <taxon>Fungi incertae sedis</taxon>
        <taxon>Chytridiomycota</taxon>
        <taxon>Chytridiomycota incertae sedis</taxon>
        <taxon>Chytridiomycetes</taxon>
        <taxon>Synchytriales</taxon>
        <taxon>Synchytriaceae</taxon>
        <taxon>Synchytrium</taxon>
    </lineage>
</organism>
<gene>
    <name evidence="3" type="ORF">SeLEV6574_g01414</name>
    <name evidence="2" type="ORF">SeMB42_g04702</name>
</gene>
<dbReference type="EMBL" id="QEAN01000198">
    <property type="protein sequence ID" value="TPX43478.1"/>
    <property type="molecule type" value="Genomic_DNA"/>
</dbReference>
<comment type="caution">
    <text evidence="2">The sequence shown here is derived from an EMBL/GenBank/DDBJ whole genome shotgun (WGS) entry which is preliminary data.</text>
</comment>
<dbReference type="PROSITE" id="PS50280">
    <property type="entry name" value="SET"/>
    <property type="match status" value="1"/>
</dbReference>
<evidence type="ECO:0000313" key="3">
    <source>
        <dbReference type="EMBL" id="TPX49500.1"/>
    </source>
</evidence>
<dbReference type="Pfam" id="PF00856">
    <property type="entry name" value="SET"/>
    <property type="match status" value="1"/>
</dbReference>
<accession>A0A507CWI1</accession>
<proteinExistence type="predicted"/>
<sequence>MPAFIPQYFERTLQIKHGEGYCSSLTNLQPFTKGDVVGSFKSTMTLSDKRYSTVQIDANTNIELNSELVFINHSCDPNVYIDTKNMQFVALKDLPVGTELTFFYPSTEWTMQQPFECWCGASNCLKEVKGARFIDGKILEKHLLSDHVTKLMNDRDRTEKAVAL</sequence>
<keyword evidence="4" id="KW-1185">Reference proteome</keyword>
<dbReference type="OrthoDB" id="5984008at2759"/>
<dbReference type="PANTHER" id="PTHR12350:SF19">
    <property type="entry name" value="SET DOMAIN-CONTAINING PROTEIN"/>
    <property type="match status" value="1"/>
</dbReference>
<dbReference type="Gene3D" id="2.170.270.10">
    <property type="entry name" value="SET domain"/>
    <property type="match status" value="1"/>
</dbReference>
<evidence type="ECO:0000313" key="2">
    <source>
        <dbReference type="EMBL" id="TPX43478.1"/>
    </source>
</evidence>
<dbReference type="EMBL" id="QEAM01000032">
    <property type="protein sequence ID" value="TPX49500.1"/>
    <property type="molecule type" value="Genomic_DNA"/>
</dbReference>
<dbReference type="Proteomes" id="UP000320475">
    <property type="component" value="Unassembled WGS sequence"/>
</dbReference>